<dbReference type="AlphaFoldDB" id="A0A927FB93"/>
<comment type="caution">
    <text evidence="2">The sequence shown here is derived from an EMBL/GenBank/DDBJ whole genome shotgun (WGS) entry which is preliminary data.</text>
</comment>
<organism evidence="2 3">
    <name type="scientific">Pelagicoccus enzymogenes</name>
    <dbReference type="NCBI Taxonomy" id="2773457"/>
    <lineage>
        <taxon>Bacteria</taxon>
        <taxon>Pseudomonadati</taxon>
        <taxon>Verrucomicrobiota</taxon>
        <taxon>Opitutia</taxon>
        <taxon>Puniceicoccales</taxon>
        <taxon>Pelagicoccaceae</taxon>
        <taxon>Pelagicoccus</taxon>
    </lineage>
</organism>
<reference evidence="2" key="1">
    <citation type="submission" date="2020-09" db="EMBL/GenBank/DDBJ databases">
        <title>Pelagicoccus enzymogenes sp. nov. with an EPS production, isolated from marine sediment.</title>
        <authorList>
            <person name="Feng X."/>
        </authorList>
    </citation>
    <scope>NUCLEOTIDE SEQUENCE</scope>
    <source>
        <strain evidence="2">NFK12</strain>
    </source>
</reference>
<gene>
    <name evidence="2" type="ORF">IEN85_20065</name>
</gene>
<evidence type="ECO:0000313" key="2">
    <source>
        <dbReference type="EMBL" id="MBD5781807.1"/>
    </source>
</evidence>
<accession>A0A927FB93</accession>
<feature type="transmembrane region" description="Helical" evidence="1">
    <location>
        <begin position="36"/>
        <end position="55"/>
    </location>
</feature>
<evidence type="ECO:0008006" key="4">
    <source>
        <dbReference type="Google" id="ProtNLM"/>
    </source>
</evidence>
<keyword evidence="3" id="KW-1185">Reference proteome</keyword>
<keyword evidence="1" id="KW-1133">Transmembrane helix</keyword>
<evidence type="ECO:0000313" key="3">
    <source>
        <dbReference type="Proteomes" id="UP000622317"/>
    </source>
</evidence>
<dbReference type="RefSeq" id="WP_191618887.1">
    <property type="nucleotide sequence ID" value="NZ_JACYFG010000051.1"/>
</dbReference>
<keyword evidence="1" id="KW-0812">Transmembrane</keyword>
<protein>
    <recommendedName>
        <fullName evidence="4">PilN domain-containing protein</fullName>
    </recommendedName>
</protein>
<name>A0A927FB93_9BACT</name>
<proteinExistence type="predicted"/>
<sequence length="202" mass="23262">MIKLPKKSGSARSYNWRPNFRDLESLPESRVVRTRFFLPTFAVVVASLFSAYILFQEYRAMRIGEDIKVLEAEIATYEERHDEKVKYNAEFMEISRRLSEVVEFKQGRLVASDLLLSLSSRLLDGMYLEQVDYMEGRANIQGNVLVSAEEASRLVNEYLKSIEEADVMQGLLDEYKLTSLERAGAGNGIVFRIEVTKKEEKK</sequence>
<keyword evidence="1" id="KW-0472">Membrane</keyword>
<dbReference type="Proteomes" id="UP000622317">
    <property type="component" value="Unassembled WGS sequence"/>
</dbReference>
<dbReference type="EMBL" id="JACYFG010000051">
    <property type="protein sequence ID" value="MBD5781807.1"/>
    <property type="molecule type" value="Genomic_DNA"/>
</dbReference>
<evidence type="ECO:0000256" key="1">
    <source>
        <dbReference type="SAM" id="Phobius"/>
    </source>
</evidence>